<evidence type="ECO:0000256" key="1">
    <source>
        <dbReference type="ARBA" id="ARBA00004211"/>
    </source>
</evidence>
<evidence type="ECO:0000259" key="8">
    <source>
        <dbReference type="PROSITE" id="PS50202"/>
    </source>
</evidence>
<dbReference type="GO" id="GO:0061817">
    <property type="term" value="P:endoplasmic reticulum-plasma membrane tethering"/>
    <property type="evidence" value="ECO:0007669"/>
    <property type="project" value="TreeGrafter"/>
</dbReference>
<dbReference type="GO" id="GO:0033149">
    <property type="term" value="F:FFAT motif binding"/>
    <property type="evidence" value="ECO:0007669"/>
    <property type="project" value="TreeGrafter"/>
</dbReference>
<feature type="compositionally biased region" description="Basic and acidic residues" evidence="6">
    <location>
        <begin position="205"/>
        <end position="217"/>
    </location>
</feature>
<keyword evidence="5 7" id="KW-0472">Membrane</keyword>
<keyword evidence="10" id="KW-1185">Reference proteome</keyword>
<reference evidence="9" key="1">
    <citation type="submission" date="2023-07" db="EMBL/GenBank/DDBJ databases">
        <authorList>
            <consortium name="AG Swart"/>
            <person name="Singh M."/>
            <person name="Singh A."/>
            <person name="Seah K."/>
            <person name="Emmerich C."/>
        </authorList>
    </citation>
    <scope>NUCLEOTIDE SEQUENCE</scope>
    <source>
        <strain evidence="9">DP1</strain>
    </source>
</reference>
<gene>
    <name evidence="9" type="ORF">ECRASSUSDP1_LOCUS20102</name>
</gene>
<comment type="subcellular location">
    <subcellularLocation>
        <location evidence="1">Membrane</location>
        <topology evidence="1">Single-pass type IV membrane protein</topology>
    </subcellularLocation>
</comment>
<dbReference type="GO" id="GO:0005886">
    <property type="term" value="C:plasma membrane"/>
    <property type="evidence" value="ECO:0007669"/>
    <property type="project" value="TreeGrafter"/>
</dbReference>
<keyword evidence="3 7" id="KW-0812">Transmembrane</keyword>
<dbReference type="Proteomes" id="UP001295684">
    <property type="component" value="Unassembled WGS sequence"/>
</dbReference>
<proteinExistence type="inferred from homology"/>
<evidence type="ECO:0000313" key="10">
    <source>
        <dbReference type="Proteomes" id="UP001295684"/>
    </source>
</evidence>
<dbReference type="PROSITE" id="PS50202">
    <property type="entry name" value="MSP"/>
    <property type="match status" value="1"/>
</dbReference>
<evidence type="ECO:0000313" key="9">
    <source>
        <dbReference type="EMBL" id="CAI2378703.1"/>
    </source>
</evidence>
<dbReference type="GO" id="GO:0005789">
    <property type="term" value="C:endoplasmic reticulum membrane"/>
    <property type="evidence" value="ECO:0007669"/>
    <property type="project" value="InterPro"/>
</dbReference>
<protein>
    <recommendedName>
        <fullName evidence="8">MSP domain-containing protein</fullName>
    </recommendedName>
</protein>
<comment type="caution">
    <text evidence="9">The sequence shown here is derived from an EMBL/GenBank/DDBJ whole genome shotgun (WGS) entry which is preliminary data.</text>
</comment>
<dbReference type="InterPro" id="IPR016763">
    <property type="entry name" value="VAP"/>
</dbReference>
<evidence type="ECO:0000256" key="5">
    <source>
        <dbReference type="ARBA" id="ARBA00023136"/>
    </source>
</evidence>
<organism evidence="9 10">
    <name type="scientific">Euplotes crassus</name>
    <dbReference type="NCBI Taxonomy" id="5936"/>
    <lineage>
        <taxon>Eukaryota</taxon>
        <taxon>Sar</taxon>
        <taxon>Alveolata</taxon>
        <taxon>Ciliophora</taxon>
        <taxon>Intramacronucleata</taxon>
        <taxon>Spirotrichea</taxon>
        <taxon>Hypotrichia</taxon>
        <taxon>Euplotida</taxon>
        <taxon>Euplotidae</taxon>
        <taxon>Moneuplotes</taxon>
    </lineage>
</organism>
<dbReference type="PANTHER" id="PTHR10809:SF6">
    <property type="entry name" value="AT11025P-RELATED"/>
    <property type="match status" value="1"/>
</dbReference>
<dbReference type="EMBL" id="CAMPGE010020462">
    <property type="protein sequence ID" value="CAI2378703.1"/>
    <property type="molecule type" value="Genomic_DNA"/>
</dbReference>
<feature type="region of interest" description="Disordered" evidence="6">
    <location>
        <begin position="205"/>
        <end position="224"/>
    </location>
</feature>
<accession>A0AAD1XSX7</accession>
<dbReference type="Pfam" id="PF00635">
    <property type="entry name" value="Motile_Sperm"/>
    <property type="match status" value="1"/>
</dbReference>
<dbReference type="InterPro" id="IPR008962">
    <property type="entry name" value="PapD-like_sf"/>
</dbReference>
<comment type="similarity">
    <text evidence="2">Belongs to the VAMP-associated protein (VAP) (TC 9.B.17) family.</text>
</comment>
<dbReference type="InterPro" id="IPR013783">
    <property type="entry name" value="Ig-like_fold"/>
</dbReference>
<evidence type="ECO:0000256" key="7">
    <source>
        <dbReference type="SAM" id="Phobius"/>
    </source>
</evidence>
<dbReference type="InterPro" id="IPR000535">
    <property type="entry name" value="MSP_dom"/>
</dbReference>
<evidence type="ECO:0000256" key="2">
    <source>
        <dbReference type="ARBA" id="ARBA00008932"/>
    </source>
</evidence>
<feature type="domain" description="MSP" evidence="8">
    <location>
        <begin position="3"/>
        <end position="125"/>
    </location>
</feature>
<evidence type="ECO:0000256" key="6">
    <source>
        <dbReference type="SAM" id="MobiDB-lite"/>
    </source>
</evidence>
<sequence>MSLVTLDPQKEFSFEVTNPSSAKTTFKITSNCEDNLAFKIKTTAPKYYVVKPNTGIIKSGKKVEVSINLQPIPSSVKDHKFMLQVARTSLVPEGLAADDLNQFWKNVKSLDSSAREDHKLKVVLISSNVVSSAVVEESKTIESFNKEELGDDPNSTEIQVETIIEEIKEVDDDLKSEYVGKISQMEQKYSDLQKEIEGKEKELKELKEKESQDDNKAFGRRSAASEFRRRANAVKKPENPFHMMHLLIAIFAGLGLGILIPNLL</sequence>
<name>A0AAD1XSX7_EUPCR</name>
<dbReference type="AlphaFoldDB" id="A0AAD1XSX7"/>
<dbReference type="GO" id="GO:0090158">
    <property type="term" value="P:endoplasmic reticulum membrane organization"/>
    <property type="evidence" value="ECO:0007669"/>
    <property type="project" value="TreeGrafter"/>
</dbReference>
<dbReference type="SUPFAM" id="SSF49354">
    <property type="entry name" value="PapD-like"/>
    <property type="match status" value="1"/>
</dbReference>
<evidence type="ECO:0000256" key="4">
    <source>
        <dbReference type="ARBA" id="ARBA00022989"/>
    </source>
</evidence>
<keyword evidence="4 7" id="KW-1133">Transmembrane helix</keyword>
<dbReference type="Gene3D" id="2.60.40.10">
    <property type="entry name" value="Immunoglobulins"/>
    <property type="match status" value="1"/>
</dbReference>
<feature type="transmembrane region" description="Helical" evidence="7">
    <location>
        <begin position="244"/>
        <end position="263"/>
    </location>
</feature>
<evidence type="ECO:0000256" key="3">
    <source>
        <dbReference type="ARBA" id="ARBA00022692"/>
    </source>
</evidence>
<dbReference type="PANTHER" id="PTHR10809">
    <property type="entry name" value="VESICLE-ASSOCIATED MEMBRANE PROTEIN-ASSOCIATED PROTEIN"/>
    <property type="match status" value="1"/>
</dbReference>